<organism evidence="2 3">
    <name type="scientific">Novacetimonas hansenii</name>
    <name type="common">Komagataeibacter hansenii</name>
    <dbReference type="NCBI Taxonomy" id="436"/>
    <lineage>
        <taxon>Bacteria</taxon>
        <taxon>Pseudomonadati</taxon>
        <taxon>Pseudomonadota</taxon>
        <taxon>Alphaproteobacteria</taxon>
        <taxon>Acetobacterales</taxon>
        <taxon>Acetobacteraceae</taxon>
        <taxon>Novacetimonas</taxon>
    </lineage>
</organism>
<name>A0ABQ0SHZ1_NOVHA</name>
<evidence type="ECO:0000313" key="3">
    <source>
        <dbReference type="Proteomes" id="UP000319478"/>
    </source>
</evidence>
<keyword evidence="3" id="KW-1185">Reference proteome</keyword>
<sequence length="185" mass="19340">MGDSMVEADGAQAATGDVTEGTVLTALGQWLCATIPLPADAVMVGQVNRVAPPCGAFAIMTVAGRGRIATNRTTYGAGCRIVWMQQQVDVRVDLHGAGAGDGAGRIALLFRDPACAAFLAGYGTIAPLYAAPPRQRDFVSDAAQYEDVWQVTVSLQVNSTVTFAQDFANALNVGIFETDATFPPE</sequence>
<gene>
    <name evidence="2" type="ORF">GHA01_27880</name>
</gene>
<dbReference type="InterPro" id="IPR057087">
    <property type="entry name" value="Gp12-like"/>
</dbReference>
<feature type="domain" description="Phage neck terminator protein gp12-like" evidence="1">
    <location>
        <begin position="23"/>
        <end position="176"/>
    </location>
</feature>
<proteinExistence type="predicted"/>
<reference evidence="2 3" key="1">
    <citation type="submission" date="2019-06" db="EMBL/GenBank/DDBJ databases">
        <title>Whole genome shotgun sequence of Komagataeibacter hansenii NBRC 14820.</title>
        <authorList>
            <person name="Hosoyama A."/>
            <person name="Uohara A."/>
            <person name="Ohji S."/>
            <person name="Ichikawa N."/>
        </authorList>
    </citation>
    <scope>NUCLEOTIDE SEQUENCE [LARGE SCALE GENOMIC DNA]</scope>
    <source>
        <strain evidence="2 3">NBRC 14820</strain>
    </source>
</reference>
<dbReference type="Proteomes" id="UP000319478">
    <property type="component" value="Unassembled WGS sequence"/>
</dbReference>
<protein>
    <recommendedName>
        <fullName evidence="1">Phage neck terminator protein gp12-like domain-containing protein</fullName>
    </recommendedName>
</protein>
<dbReference type="Pfam" id="PF23961">
    <property type="entry name" value="Phage_tail_terminator_9"/>
    <property type="match status" value="1"/>
</dbReference>
<accession>A0ABQ0SHZ1</accession>
<evidence type="ECO:0000313" key="2">
    <source>
        <dbReference type="EMBL" id="GEC64939.1"/>
    </source>
</evidence>
<comment type="caution">
    <text evidence="2">The sequence shown here is derived from an EMBL/GenBank/DDBJ whole genome shotgun (WGS) entry which is preliminary data.</text>
</comment>
<dbReference type="EMBL" id="BJNN01000150">
    <property type="protein sequence ID" value="GEC64939.1"/>
    <property type="molecule type" value="Genomic_DNA"/>
</dbReference>
<dbReference type="NCBIfam" id="NF047498">
    <property type="entry name" value="LIC_12616_fam"/>
    <property type="match status" value="1"/>
</dbReference>
<evidence type="ECO:0000259" key="1">
    <source>
        <dbReference type="Pfam" id="PF23961"/>
    </source>
</evidence>